<name>A0A7J8C2E8_ROUAE</name>
<dbReference type="Proteomes" id="UP000593571">
    <property type="component" value="Unassembled WGS sequence"/>
</dbReference>
<organism evidence="1 2">
    <name type="scientific">Rousettus aegyptiacus</name>
    <name type="common">Egyptian fruit bat</name>
    <name type="synonym">Pteropus aegyptiacus</name>
    <dbReference type="NCBI Taxonomy" id="9407"/>
    <lineage>
        <taxon>Eukaryota</taxon>
        <taxon>Metazoa</taxon>
        <taxon>Chordata</taxon>
        <taxon>Craniata</taxon>
        <taxon>Vertebrata</taxon>
        <taxon>Euteleostomi</taxon>
        <taxon>Mammalia</taxon>
        <taxon>Eutheria</taxon>
        <taxon>Laurasiatheria</taxon>
        <taxon>Chiroptera</taxon>
        <taxon>Yinpterochiroptera</taxon>
        <taxon>Pteropodoidea</taxon>
        <taxon>Pteropodidae</taxon>
        <taxon>Rousettinae</taxon>
        <taxon>Rousettus</taxon>
    </lineage>
</organism>
<gene>
    <name evidence="1" type="ORF">HJG63_009348</name>
</gene>
<keyword evidence="2" id="KW-1185">Reference proteome</keyword>
<protein>
    <submittedName>
        <fullName evidence="1">Uncharacterized protein</fullName>
    </submittedName>
</protein>
<evidence type="ECO:0000313" key="1">
    <source>
        <dbReference type="EMBL" id="KAF6405026.1"/>
    </source>
</evidence>
<reference evidence="1 2" key="1">
    <citation type="journal article" date="2020" name="Nature">
        <title>Six reference-quality genomes reveal evolution of bat adaptations.</title>
        <authorList>
            <person name="Jebb D."/>
            <person name="Huang Z."/>
            <person name="Pippel M."/>
            <person name="Hughes G.M."/>
            <person name="Lavrichenko K."/>
            <person name="Devanna P."/>
            <person name="Winkler S."/>
            <person name="Jermiin L.S."/>
            <person name="Skirmuntt E.C."/>
            <person name="Katzourakis A."/>
            <person name="Burkitt-Gray L."/>
            <person name="Ray D.A."/>
            <person name="Sullivan K.A.M."/>
            <person name="Roscito J.G."/>
            <person name="Kirilenko B.M."/>
            <person name="Davalos L.M."/>
            <person name="Corthals A.P."/>
            <person name="Power M.L."/>
            <person name="Jones G."/>
            <person name="Ransome R.D."/>
            <person name="Dechmann D.K.N."/>
            <person name="Locatelli A.G."/>
            <person name="Puechmaille S.J."/>
            <person name="Fedrigo O."/>
            <person name="Jarvis E.D."/>
            <person name="Hiller M."/>
            <person name="Vernes S.C."/>
            <person name="Myers E.W."/>
            <person name="Teeling E.C."/>
        </authorList>
    </citation>
    <scope>NUCLEOTIDE SEQUENCE [LARGE SCALE GENOMIC DNA]</scope>
    <source>
        <strain evidence="1">MRouAeg1</strain>
        <tissue evidence="1">Muscle</tissue>
    </source>
</reference>
<evidence type="ECO:0000313" key="2">
    <source>
        <dbReference type="Proteomes" id="UP000593571"/>
    </source>
</evidence>
<proteinExistence type="predicted"/>
<dbReference type="AlphaFoldDB" id="A0A7J8C2E8"/>
<sequence length="122" mass="13150">MSLWLTCVLGAQGPQVSPGYIEKISPCHGSVSLHANQYWLCGSLYKFPIVARSAAAHLRPECAIAGQRQLPISVWQLLCVLDGAGAQGIKSHKANTDPCDPLKRYCNIGLPTTVFPKLCSLC</sequence>
<dbReference type="EMBL" id="JACASE010000015">
    <property type="protein sequence ID" value="KAF6405026.1"/>
    <property type="molecule type" value="Genomic_DNA"/>
</dbReference>
<comment type="caution">
    <text evidence="1">The sequence shown here is derived from an EMBL/GenBank/DDBJ whole genome shotgun (WGS) entry which is preliminary data.</text>
</comment>
<accession>A0A7J8C2E8</accession>